<dbReference type="EMBL" id="JACHLR010000005">
    <property type="protein sequence ID" value="MBB4858284.1"/>
    <property type="molecule type" value="Genomic_DNA"/>
</dbReference>
<comment type="caution">
    <text evidence="2">The sequence shown here is derived from an EMBL/GenBank/DDBJ whole genome shotgun (WGS) entry which is preliminary data.</text>
</comment>
<dbReference type="Pfam" id="PF12728">
    <property type="entry name" value="HTH_17"/>
    <property type="match status" value="1"/>
</dbReference>
<gene>
    <name evidence="2" type="ORF">HNO88_001603</name>
</gene>
<sequence>MGVALDTHQAAIRTGLASSTLRKLRLTGAGPRFLKLGRAVRYREADLEEWLSARSVVSTSESTAA</sequence>
<proteinExistence type="predicted"/>
<name>A0A7W7K8M2_9SPHN</name>
<reference evidence="2 3" key="1">
    <citation type="submission" date="2020-08" db="EMBL/GenBank/DDBJ databases">
        <title>Functional genomics of gut bacteria from endangered species of beetles.</title>
        <authorList>
            <person name="Carlos-Shanley C."/>
        </authorList>
    </citation>
    <scope>NUCLEOTIDE SEQUENCE [LARGE SCALE GENOMIC DNA]</scope>
    <source>
        <strain evidence="2 3">S00245</strain>
    </source>
</reference>
<dbReference type="SUPFAM" id="SSF46955">
    <property type="entry name" value="Putative DNA-binding domain"/>
    <property type="match status" value="1"/>
</dbReference>
<protein>
    <submittedName>
        <fullName evidence="2">Putative DNA-binding transcriptional regulator AlpA</fullName>
    </submittedName>
</protein>
<dbReference type="RefSeq" id="WP_184243817.1">
    <property type="nucleotide sequence ID" value="NZ_JACHLR010000005.1"/>
</dbReference>
<dbReference type="InterPro" id="IPR009061">
    <property type="entry name" value="DNA-bd_dom_put_sf"/>
</dbReference>
<dbReference type="Proteomes" id="UP000555448">
    <property type="component" value="Unassembled WGS sequence"/>
</dbReference>
<dbReference type="InterPro" id="IPR041657">
    <property type="entry name" value="HTH_17"/>
</dbReference>
<keyword evidence="3" id="KW-1185">Reference proteome</keyword>
<keyword evidence="2" id="KW-0238">DNA-binding</keyword>
<dbReference type="AlphaFoldDB" id="A0A7W7K8M2"/>
<evidence type="ECO:0000259" key="1">
    <source>
        <dbReference type="Pfam" id="PF12728"/>
    </source>
</evidence>
<evidence type="ECO:0000313" key="3">
    <source>
        <dbReference type="Proteomes" id="UP000555448"/>
    </source>
</evidence>
<organism evidence="2 3">
    <name type="scientific">Novosphingobium chloroacetimidivorans</name>
    <dbReference type="NCBI Taxonomy" id="1428314"/>
    <lineage>
        <taxon>Bacteria</taxon>
        <taxon>Pseudomonadati</taxon>
        <taxon>Pseudomonadota</taxon>
        <taxon>Alphaproteobacteria</taxon>
        <taxon>Sphingomonadales</taxon>
        <taxon>Sphingomonadaceae</taxon>
        <taxon>Novosphingobium</taxon>
    </lineage>
</organism>
<feature type="domain" description="Helix-turn-helix" evidence="1">
    <location>
        <begin position="5"/>
        <end position="54"/>
    </location>
</feature>
<dbReference type="GO" id="GO:0003677">
    <property type="term" value="F:DNA binding"/>
    <property type="evidence" value="ECO:0007669"/>
    <property type="project" value="UniProtKB-KW"/>
</dbReference>
<accession>A0A7W7K8M2</accession>
<evidence type="ECO:0000313" key="2">
    <source>
        <dbReference type="EMBL" id="MBB4858284.1"/>
    </source>
</evidence>